<name>D7BAW3_ALLS1</name>
<dbReference type="Proteomes" id="UP000001916">
    <property type="component" value="Chromosome"/>
</dbReference>
<dbReference type="InterPro" id="IPR018490">
    <property type="entry name" value="cNMP-bd_dom_sf"/>
</dbReference>
<dbReference type="FunFam" id="1.10.10.10:FF:000019">
    <property type="entry name" value="Crp/Fnr family transcriptional regulator"/>
    <property type="match status" value="1"/>
</dbReference>
<dbReference type="HOGENOM" id="CLU_075053_3_1_0"/>
<dbReference type="GO" id="GO:0003677">
    <property type="term" value="F:DNA binding"/>
    <property type="evidence" value="ECO:0007669"/>
    <property type="project" value="UniProtKB-KW"/>
</dbReference>
<dbReference type="GO" id="GO:0003700">
    <property type="term" value="F:DNA-binding transcription factor activity"/>
    <property type="evidence" value="ECO:0007669"/>
    <property type="project" value="TreeGrafter"/>
</dbReference>
<evidence type="ECO:0000313" key="6">
    <source>
        <dbReference type="EMBL" id="ADH64337.1"/>
    </source>
</evidence>
<protein>
    <submittedName>
        <fullName evidence="6">Transcriptional regulator, Crp/Fnr family</fullName>
    </submittedName>
</protein>
<sequence length="202" mass="22114">MSTSVLDTVNYRAGEIILYPGVPGPKDQLYRVRSGLVRLQSVDEEGNALTLRFVRPGEFFGEEVLSGTERSYFAEAATDTRIDTLSPGLLSPEETQQLTVHLVMALAQTYKTIQRLTGQRLKNRIAAALLELSQTPAAFKEPNGRMGVRATHDEIASAVGSVRETVTKVIGELSREGYIRSGYGKLMLQDVEGLEDLAQQAA</sequence>
<proteinExistence type="predicted"/>
<dbReference type="AlphaFoldDB" id="D7BAW3"/>
<dbReference type="eggNOG" id="COG0664">
    <property type="taxonomic scope" value="Bacteria"/>
</dbReference>
<dbReference type="Pfam" id="PF00027">
    <property type="entry name" value="cNMP_binding"/>
    <property type="match status" value="1"/>
</dbReference>
<feature type="domain" description="Cyclic nucleotide-binding" evidence="4">
    <location>
        <begin position="1"/>
        <end position="65"/>
    </location>
</feature>
<dbReference type="KEGG" id="msv:Mesil_2484"/>
<evidence type="ECO:0000259" key="5">
    <source>
        <dbReference type="PROSITE" id="PS51063"/>
    </source>
</evidence>
<dbReference type="PANTHER" id="PTHR24567:SF74">
    <property type="entry name" value="HTH-TYPE TRANSCRIPTIONAL REGULATOR ARCR"/>
    <property type="match status" value="1"/>
</dbReference>
<evidence type="ECO:0000256" key="1">
    <source>
        <dbReference type="ARBA" id="ARBA00023015"/>
    </source>
</evidence>
<dbReference type="EMBL" id="CP002042">
    <property type="protein sequence ID" value="ADH64337.1"/>
    <property type="molecule type" value="Genomic_DNA"/>
</dbReference>
<dbReference type="SUPFAM" id="SSF51206">
    <property type="entry name" value="cAMP-binding domain-like"/>
    <property type="match status" value="1"/>
</dbReference>
<keyword evidence="7" id="KW-1185">Reference proteome</keyword>
<dbReference type="PANTHER" id="PTHR24567">
    <property type="entry name" value="CRP FAMILY TRANSCRIPTIONAL REGULATORY PROTEIN"/>
    <property type="match status" value="1"/>
</dbReference>
<dbReference type="InterPro" id="IPR036390">
    <property type="entry name" value="WH_DNA-bd_sf"/>
</dbReference>
<dbReference type="InterPro" id="IPR014710">
    <property type="entry name" value="RmlC-like_jellyroll"/>
</dbReference>
<dbReference type="RefSeq" id="WP_013158879.1">
    <property type="nucleotide sequence ID" value="NC_014212.1"/>
</dbReference>
<dbReference type="FunFam" id="2.60.120.10:FF:000157">
    <property type="entry name" value="Crp/Fnr family transcriptional regulator"/>
    <property type="match status" value="1"/>
</dbReference>
<dbReference type="OrthoDB" id="9812325at2"/>
<gene>
    <name evidence="6" type="ordered locus">Mesil_2484</name>
</gene>
<accession>D7BAW3</accession>
<dbReference type="InterPro" id="IPR050397">
    <property type="entry name" value="Env_Response_Regulators"/>
</dbReference>
<feature type="domain" description="HTH crp-type" evidence="5">
    <location>
        <begin position="119"/>
        <end position="192"/>
    </location>
</feature>
<dbReference type="Gene3D" id="1.10.10.10">
    <property type="entry name" value="Winged helix-like DNA-binding domain superfamily/Winged helix DNA-binding domain"/>
    <property type="match status" value="1"/>
</dbReference>
<dbReference type="PROSITE" id="PS50042">
    <property type="entry name" value="CNMP_BINDING_3"/>
    <property type="match status" value="1"/>
</dbReference>
<dbReference type="PRINTS" id="PR00034">
    <property type="entry name" value="HTHCRP"/>
</dbReference>
<keyword evidence="2" id="KW-0238">DNA-binding</keyword>
<keyword evidence="3" id="KW-0804">Transcription</keyword>
<dbReference type="InterPro" id="IPR000595">
    <property type="entry name" value="cNMP-bd_dom"/>
</dbReference>
<dbReference type="InterPro" id="IPR036388">
    <property type="entry name" value="WH-like_DNA-bd_sf"/>
</dbReference>
<organism evidence="6 7">
    <name type="scientific">Allomeiothermus silvanus (strain ATCC 700542 / DSM 9946 / NBRC 106475 / NCIMB 13440 / VI-R2)</name>
    <name type="common">Thermus silvanus</name>
    <dbReference type="NCBI Taxonomy" id="526227"/>
    <lineage>
        <taxon>Bacteria</taxon>
        <taxon>Thermotogati</taxon>
        <taxon>Deinococcota</taxon>
        <taxon>Deinococci</taxon>
        <taxon>Thermales</taxon>
        <taxon>Thermaceae</taxon>
        <taxon>Allomeiothermus</taxon>
    </lineage>
</organism>
<dbReference type="SUPFAM" id="SSF46785">
    <property type="entry name" value="Winged helix' DNA-binding domain"/>
    <property type="match status" value="1"/>
</dbReference>
<dbReference type="SMART" id="SM00419">
    <property type="entry name" value="HTH_CRP"/>
    <property type="match status" value="1"/>
</dbReference>
<evidence type="ECO:0000259" key="4">
    <source>
        <dbReference type="PROSITE" id="PS50042"/>
    </source>
</evidence>
<dbReference type="GO" id="GO:0005829">
    <property type="term" value="C:cytosol"/>
    <property type="evidence" value="ECO:0007669"/>
    <property type="project" value="TreeGrafter"/>
</dbReference>
<evidence type="ECO:0000256" key="3">
    <source>
        <dbReference type="ARBA" id="ARBA00023163"/>
    </source>
</evidence>
<dbReference type="PROSITE" id="PS51063">
    <property type="entry name" value="HTH_CRP_2"/>
    <property type="match status" value="1"/>
</dbReference>
<evidence type="ECO:0000313" key="7">
    <source>
        <dbReference type="Proteomes" id="UP000001916"/>
    </source>
</evidence>
<dbReference type="STRING" id="526227.Mesil_2484"/>
<dbReference type="NCBIfam" id="NF010499">
    <property type="entry name" value="PRK13918.1"/>
    <property type="match status" value="1"/>
</dbReference>
<dbReference type="Gene3D" id="2.60.120.10">
    <property type="entry name" value="Jelly Rolls"/>
    <property type="match status" value="1"/>
</dbReference>
<dbReference type="Pfam" id="PF13545">
    <property type="entry name" value="HTH_Crp_2"/>
    <property type="match status" value="1"/>
</dbReference>
<dbReference type="CDD" id="cd00038">
    <property type="entry name" value="CAP_ED"/>
    <property type="match status" value="1"/>
</dbReference>
<dbReference type="InterPro" id="IPR012318">
    <property type="entry name" value="HTH_CRP"/>
</dbReference>
<keyword evidence="1" id="KW-0805">Transcription regulation</keyword>
<evidence type="ECO:0000256" key="2">
    <source>
        <dbReference type="ARBA" id="ARBA00023125"/>
    </source>
</evidence>
<reference evidence="6 7" key="1">
    <citation type="journal article" date="2010" name="Stand. Genomic Sci.">
        <title>Complete genome sequence of Meiothermus silvanus type strain (VI-R2).</title>
        <authorList>
            <person name="Sikorski J."/>
            <person name="Tindall B.J."/>
            <person name="Lowry S."/>
            <person name="Lucas S."/>
            <person name="Nolan M."/>
            <person name="Copeland A."/>
            <person name="Glavina Del Rio T."/>
            <person name="Tice H."/>
            <person name="Cheng J.F."/>
            <person name="Han C."/>
            <person name="Pitluck S."/>
            <person name="Liolios K."/>
            <person name="Ivanova N."/>
            <person name="Mavromatis K."/>
            <person name="Mikhailova N."/>
            <person name="Pati A."/>
            <person name="Goodwin L."/>
            <person name="Chen A."/>
            <person name="Palaniappan K."/>
            <person name="Land M."/>
            <person name="Hauser L."/>
            <person name="Chang Y.J."/>
            <person name="Jeffries C.D."/>
            <person name="Rohde M."/>
            <person name="Goker M."/>
            <person name="Woyke T."/>
            <person name="Bristow J."/>
            <person name="Eisen J.A."/>
            <person name="Markowitz V."/>
            <person name="Hugenholtz P."/>
            <person name="Kyrpides N.C."/>
            <person name="Klenk H.P."/>
            <person name="Lapidus A."/>
        </authorList>
    </citation>
    <scope>NUCLEOTIDE SEQUENCE [LARGE SCALE GENOMIC DNA]</scope>
    <source>
        <strain evidence="7">ATCC 700542 / DSM 9946 / VI-R2</strain>
    </source>
</reference>